<dbReference type="KEGG" id="sfiy:F0344_12640"/>
<dbReference type="AlphaFoldDB" id="A0A7G7BJ38"/>
<evidence type="ECO:0000313" key="1">
    <source>
        <dbReference type="EMBL" id="QNE75353.1"/>
    </source>
</evidence>
<organism evidence="1 2">
    <name type="scientific">Streptomyces finlayi</name>
    <dbReference type="NCBI Taxonomy" id="67296"/>
    <lineage>
        <taxon>Bacteria</taxon>
        <taxon>Bacillati</taxon>
        <taxon>Actinomycetota</taxon>
        <taxon>Actinomycetes</taxon>
        <taxon>Kitasatosporales</taxon>
        <taxon>Streptomycetaceae</taxon>
        <taxon>Streptomyces</taxon>
    </lineage>
</organism>
<dbReference type="EMBL" id="CP045702">
    <property type="protein sequence ID" value="QNE75353.1"/>
    <property type="molecule type" value="Genomic_DNA"/>
</dbReference>
<dbReference type="RefSeq" id="WP_185298886.1">
    <property type="nucleotide sequence ID" value="NZ_CP045702.1"/>
</dbReference>
<sequence>MASNQQAEPRIEIGSVMRDTQTGRVGVVRRGPEGTTRLHGLSDDDYWEVDPVDLRELTQTERLSARVAVANYETRCRP</sequence>
<proteinExistence type="predicted"/>
<gene>
    <name evidence="1" type="ORF">F0344_12640</name>
</gene>
<protein>
    <submittedName>
        <fullName evidence="1">Uncharacterized protein</fullName>
    </submittedName>
</protein>
<accession>A0A7G7BJ38</accession>
<name>A0A7G7BJ38_9ACTN</name>
<dbReference type="Proteomes" id="UP000515307">
    <property type="component" value="Chromosome"/>
</dbReference>
<evidence type="ECO:0000313" key="2">
    <source>
        <dbReference type="Proteomes" id="UP000515307"/>
    </source>
</evidence>
<reference evidence="2" key="1">
    <citation type="submission" date="2019-10" db="EMBL/GenBank/DDBJ databases">
        <title>Antimicrobial potential of Antarctic Bacteria.</title>
        <authorList>
            <person name="Benaud N."/>
            <person name="Edwards R.J."/>
            <person name="Ferrari B.C."/>
        </authorList>
    </citation>
    <scope>NUCLEOTIDE SEQUENCE [LARGE SCALE GENOMIC DNA]</scope>
    <source>
        <strain evidence="2">NBSH44</strain>
    </source>
</reference>
<keyword evidence="2" id="KW-1185">Reference proteome</keyword>